<gene>
    <name evidence="1" type="ORF">UFOVP760_14</name>
</gene>
<proteinExistence type="predicted"/>
<sequence>MDILRSITSLDILNTRINMTRTQTIDYLKSIVEILEQGCSNHGCAVQKRVGGQGTNSICQCKPSNIARDLGRLVNWLNDGDRHNWEE</sequence>
<protein>
    <submittedName>
        <fullName evidence="1">Uncharacterized protein</fullName>
    </submittedName>
</protein>
<organism evidence="1">
    <name type="scientific">uncultured Caudovirales phage</name>
    <dbReference type="NCBI Taxonomy" id="2100421"/>
    <lineage>
        <taxon>Viruses</taxon>
        <taxon>Duplodnaviria</taxon>
        <taxon>Heunggongvirae</taxon>
        <taxon>Uroviricota</taxon>
        <taxon>Caudoviricetes</taxon>
        <taxon>Peduoviridae</taxon>
        <taxon>Maltschvirus</taxon>
        <taxon>Maltschvirus maltsch</taxon>
    </lineage>
</organism>
<dbReference type="EMBL" id="LR798360">
    <property type="protein sequence ID" value="CAB5226235.1"/>
    <property type="molecule type" value="Genomic_DNA"/>
</dbReference>
<accession>A0A6J7X5F7</accession>
<evidence type="ECO:0000313" key="1">
    <source>
        <dbReference type="EMBL" id="CAB5226235.1"/>
    </source>
</evidence>
<reference evidence="1" key="1">
    <citation type="submission" date="2020-05" db="EMBL/GenBank/DDBJ databases">
        <authorList>
            <person name="Chiriac C."/>
            <person name="Salcher M."/>
            <person name="Ghai R."/>
            <person name="Kavagutti S V."/>
        </authorList>
    </citation>
    <scope>NUCLEOTIDE SEQUENCE</scope>
</reference>
<name>A0A6J7X5F7_9CAUD</name>